<dbReference type="AlphaFoldDB" id="A0A8J6BJJ3"/>
<organism evidence="2 3">
    <name type="scientific">Eleutherodactylus coqui</name>
    <name type="common">Puerto Rican coqui</name>
    <dbReference type="NCBI Taxonomy" id="57060"/>
    <lineage>
        <taxon>Eukaryota</taxon>
        <taxon>Metazoa</taxon>
        <taxon>Chordata</taxon>
        <taxon>Craniata</taxon>
        <taxon>Vertebrata</taxon>
        <taxon>Euteleostomi</taxon>
        <taxon>Amphibia</taxon>
        <taxon>Batrachia</taxon>
        <taxon>Anura</taxon>
        <taxon>Neobatrachia</taxon>
        <taxon>Hyloidea</taxon>
        <taxon>Eleutherodactylidae</taxon>
        <taxon>Eleutherodactylinae</taxon>
        <taxon>Eleutherodactylus</taxon>
        <taxon>Eleutherodactylus</taxon>
    </lineage>
</organism>
<protein>
    <submittedName>
        <fullName evidence="2">Uncharacterized protein</fullName>
    </submittedName>
</protein>
<dbReference type="EMBL" id="WNTK01003858">
    <property type="protein sequence ID" value="KAG9464810.1"/>
    <property type="molecule type" value="Genomic_DNA"/>
</dbReference>
<keyword evidence="1" id="KW-0472">Membrane</keyword>
<reference evidence="2" key="1">
    <citation type="thesis" date="2020" institute="ProQuest LLC" country="789 East Eisenhower Parkway, Ann Arbor, MI, USA">
        <title>Comparative Genomics and Chromosome Evolution.</title>
        <authorList>
            <person name="Mudd A.B."/>
        </authorList>
    </citation>
    <scope>NUCLEOTIDE SEQUENCE</scope>
    <source>
        <strain evidence="2">HN-11 Male</strain>
        <tissue evidence="2">Kidney and liver</tissue>
    </source>
</reference>
<feature type="transmembrane region" description="Helical" evidence="1">
    <location>
        <begin position="59"/>
        <end position="78"/>
    </location>
</feature>
<evidence type="ECO:0000256" key="1">
    <source>
        <dbReference type="SAM" id="Phobius"/>
    </source>
</evidence>
<sequence>MNILLFLHKVLTETTQVVFWIMEDPTGFRGILSVTGLLYEVSSVIIHVLLIIQSPGARGLLYSSIVFTNEVLFSYRFFPLALSLH</sequence>
<gene>
    <name evidence="2" type="ORF">GDO78_019352</name>
</gene>
<accession>A0A8J6BJJ3</accession>
<evidence type="ECO:0000313" key="2">
    <source>
        <dbReference type="EMBL" id="KAG9464810.1"/>
    </source>
</evidence>
<proteinExistence type="predicted"/>
<feature type="transmembrane region" description="Helical" evidence="1">
    <location>
        <begin position="30"/>
        <end position="52"/>
    </location>
</feature>
<evidence type="ECO:0000313" key="3">
    <source>
        <dbReference type="Proteomes" id="UP000770717"/>
    </source>
</evidence>
<keyword evidence="1" id="KW-0812">Transmembrane</keyword>
<keyword evidence="1" id="KW-1133">Transmembrane helix</keyword>
<keyword evidence="3" id="KW-1185">Reference proteome</keyword>
<name>A0A8J6BJJ3_ELECQ</name>
<comment type="caution">
    <text evidence="2">The sequence shown here is derived from an EMBL/GenBank/DDBJ whole genome shotgun (WGS) entry which is preliminary data.</text>
</comment>
<dbReference type="Proteomes" id="UP000770717">
    <property type="component" value="Unassembled WGS sequence"/>
</dbReference>